<protein>
    <recommendedName>
        <fullName evidence="2">Helitron helicase-like domain-containing protein</fullName>
    </recommendedName>
</protein>
<sequence length="291" mass="33846">MEFQKHGLPHAHIVLWLEEHYKCKTTNEIDDIILAELPSPTDDPDGYKAVTDYMLHGPCGKDARNASCTSNGKCLKHFPKPFLVETFLNKEGYPHYRRRDNKVTFKEGKFTYDNKHVVPHNCYMLPKYKVHINVEWCNRSNAIKCLFKYLTKGPDRATIVVKENVKNRTTLAAEKVLELSFHLPNHNAITLRNSERLLALLEKEERYYLEMPLNVVTGVEGFQQLMTVNKRLCATFKEACFTYGLLNDYKEWTRALSEASLWALGPQLQDIFITMLLFCDVSRPLKLWEEN</sequence>
<comment type="caution">
    <text evidence="1">The sequence shown here is derived from an EMBL/GenBank/DDBJ whole genome shotgun (WGS) entry which is preliminary data.</text>
</comment>
<evidence type="ECO:0000313" key="1">
    <source>
        <dbReference type="EMBL" id="GEZ28953.1"/>
    </source>
</evidence>
<gene>
    <name evidence="1" type="ORF">Tci_500926</name>
</gene>
<evidence type="ECO:0008006" key="2">
    <source>
        <dbReference type="Google" id="ProtNLM"/>
    </source>
</evidence>
<organism evidence="1">
    <name type="scientific">Tanacetum cinerariifolium</name>
    <name type="common">Dalmatian daisy</name>
    <name type="synonym">Chrysanthemum cinerariifolium</name>
    <dbReference type="NCBI Taxonomy" id="118510"/>
    <lineage>
        <taxon>Eukaryota</taxon>
        <taxon>Viridiplantae</taxon>
        <taxon>Streptophyta</taxon>
        <taxon>Embryophyta</taxon>
        <taxon>Tracheophyta</taxon>
        <taxon>Spermatophyta</taxon>
        <taxon>Magnoliopsida</taxon>
        <taxon>eudicotyledons</taxon>
        <taxon>Gunneridae</taxon>
        <taxon>Pentapetalae</taxon>
        <taxon>asterids</taxon>
        <taxon>campanulids</taxon>
        <taxon>Asterales</taxon>
        <taxon>Asteraceae</taxon>
        <taxon>Asteroideae</taxon>
        <taxon>Anthemideae</taxon>
        <taxon>Anthemidinae</taxon>
        <taxon>Tanacetum</taxon>
    </lineage>
</organism>
<dbReference type="PANTHER" id="PTHR10492:SF90">
    <property type="entry name" value="ATP-DEPENDENT DNA HELICASE"/>
    <property type="match status" value="1"/>
</dbReference>
<dbReference type="EMBL" id="BKCJ010261551">
    <property type="protein sequence ID" value="GEZ28953.1"/>
    <property type="molecule type" value="Genomic_DNA"/>
</dbReference>
<reference evidence="1" key="1">
    <citation type="journal article" date="2019" name="Sci. Rep.">
        <title>Draft genome of Tanacetum cinerariifolium, the natural source of mosquito coil.</title>
        <authorList>
            <person name="Yamashiro T."/>
            <person name="Shiraishi A."/>
            <person name="Satake H."/>
            <person name="Nakayama K."/>
        </authorList>
    </citation>
    <scope>NUCLEOTIDE SEQUENCE</scope>
</reference>
<proteinExistence type="predicted"/>
<dbReference type="AlphaFoldDB" id="A0A699IB71"/>
<dbReference type="PANTHER" id="PTHR10492">
    <property type="match status" value="1"/>
</dbReference>
<name>A0A699IB71_TANCI</name>
<accession>A0A699IB71</accession>